<dbReference type="Proteomes" id="UP000717328">
    <property type="component" value="Unassembled WGS sequence"/>
</dbReference>
<keyword evidence="2" id="KW-0472">Membrane</keyword>
<organism evidence="3 4">
    <name type="scientific">Sphagnurus paluster</name>
    <dbReference type="NCBI Taxonomy" id="117069"/>
    <lineage>
        <taxon>Eukaryota</taxon>
        <taxon>Fungi</taxon>
        <taxon>Dikarya</taxon>
        <taxon>Basidiomycota</taxon>
        <taxon>Agaricomycotina</taxon>
        <taxon>Agaricomycetes</taxon>
        <taxon>Agaricomycetidae</taxon>
        <taxon>Agaricales</taxon>
        <taxon>Tricholomatineae</taxon>
        <taxon>Lyophyllaceae</taxon>
        <taxon>Sphagnurus</taxon>
    </lineage>
</organism>
<feature type="region of interest" description="Disordered" evidence="1">
    <location>
        <begin position="173"/>
        <end position="251"/>
    </location>
</feature>
<reference evidence="3" key="2">
    <citation type="submission" date="2021-10" db="EMBL/GenBank/DDBJ databases">
        <title>Phylogenomics reveals ancestral predisposition of the termite-cultivated fungus Termitomyces towards a domesticated lifestyle.</title>
        <authorList>
            <person name="Auxier B."/>
            <person name="Grum-Grzhimaylo A."/>
            <person name="Cardenas M.E."/>
            <person name="Lodge J.D."/>
            <person name="Laessoe T."/>
            <person name="Pedersen O."/>
            <person name="Smith M.E."/>
            <person name="Kuyper T.W."/>
            <person name="Franco-Molano E.A."/>
            <person name="Baroni T.J."/>
            <person name="Aanen D.K."/>
        </authorList>
    </citation>
    <scope>NUCLEOTIDE SEQUENCE</scope>
    <source>
        <strain evidence="3">D49</strain>
    </source>
</reference>
<sequence>MDYQHLPTASLTSRIASRSFARLINAKQPSIPLRHSKMSTSASSPAILASAVFLTRPLSLLGAIPATIFALQAFLVTALTPRAAFGQRLVFTPGALAPLPLQLACVAFGIRWSEWFQTLGGAAFDLIIEPTRVYVIKRSTGQVANVYVGEQPSAHVAVDVASAILASPISTVSTISSDSDSTEISRPSSRASDVSDSGFSFSSRSSGSSATSLSSTPSVAPVKPSFTQNKAPFTQPRPAFTRSRPAPVAASKPAPTKYLYQGGVSTVLTGGVMLGGASSSAAPRPAAPTVAAPAKYVVPARAQGVYVPPQRVQAQAQAASRASATASIVGSWRRAPAPTRTLA</sequence>
<keyword evidence="2" id="KW-1133">Transmembrane helix</keyword>
<evidence type="ECO:0000313" key="4">
    <source>
        <dbReference type="Proteomes" id="UP000717328"/>
    </source>
</evidence>
<keyword evidence="4" id="KW-1185">Reference proteome</keyword>
<dbReference type="EMBL" id="JABCKI010000178">
    <property type="protein sequence ID" value="KAG5651956.1"/>
    <property type="molecule type" value="Genomic_DNA"/>
</dbReference>
<name>A0A9P7KGW1_9AGAR</name>
<accession>A0A9P7KGW1</accession>
<gene>
    <name evidence="3" type="ORF">H0H81_006806</name>
</gene>
<protein>
    <submittedName>
        <fullName evidence="3">Uncharacterized protein</fullName>
    </submittedName>
</protein>
<feature type="transmembrane region" description="Helical" evidence="2">
    <location>
        <begin position="58"/>
        <end position="79"/>
    </location>
</feature>
<dbReference type="OrthoDB" id="19928at2759"/>
<feature type="compositionally biased region" description="Low complexity" evidence="1">
    <location>
        <begin position="173"/>
        <end position="221"/>
    </location>
</feature>
<evidence type="ECO:0000256" key="2">
    <source>
        <dbReference type="SAM" id="Phobius"/>
    </source>
</evidence>
<dbReference type="AlphaFoldDB" id="A0A9P7KGW1"/>
<feature type="region of interest" description="Disordered" evidence="1">
    <location>
        <begin position="319"/>
        <end position="343"/>
    </location>
</feature>
<keyword evidence="2" id="KW-0812">Transmembrane</keyword>
<reference evidence="3" key="1">
    <citation type="submission" date="2021-02" db="EMBL/GenBank/DDBJ databases">
        <authorList>
            <person name="Nieuwenhuis M."/>
            <person name="Van De Peppel L.J.J."/>
        </authorList>
    </citation>
    <scope>NUCLEOTIDE SEQUENCE</scope>
    <source>
        <strain evidence="3">D49</strain>
    </source>
</reference>
<comment type="caution">
    <text evidence="3">The sequence shown here is derived from an EMBL/GenBank/DDBJ whole genome shotgun (WGS) entry which is preliminary data.</text>
</comment>
<evidence type="ECO:0000256" key="1">
    <source>
        <dbReference type="SAM" id="MobiDB-lite"/>
    </source>
</evidence>
<evidence type="ECO:0000313" key="3">
    <source>
        <dbReference type="EMBL" id="KAG5651956.1"/>
    </source>
</evidence>
<proteinExistence type="predicted"/>